<feature type="coiled-coil region" evidence="5">
    <location>
        <begin position="485"/>
        <end position="538"/>
    </location>
</feature>
<dbReference type="Pfam" id="PF01363">
    <property type="entry name" value="FYVE"/>
    <property type="match status" value="1"/>
</dbReference>
<dbReference type="PROSITE" id="PS50178">
    <property type="entry name" value="ZF_FYVE"/>
    <property type="match status" value="2"/>
</dbReference>
<dbReference type="Gene3D" id="3.30.40.10">
    <property type="entry name" value="Zinc/RING finger domain, C3HC4 (zinc finger)"/>
    <property type="match status" value="2"/>
</dbReference>
<dbReference type="InterPro" id="IPR013083">
    <property type="entry name" value="Znf_RING/FYVE/PHD"/>
</dbReference>
<organism evidence="8 9">
    <name type="scientific">Nakaseomyces bracarensis</name>
    <dbReference type="NCBI Taxonomy" id="273131"/>
    <lineage>
        <taxon>Eukaryota</taxon>
        <taxon>Fungi</taxon>
        <taxon>Dikarya</taxon>
        <taxon>Ascomycota</taxon>
        <taxon>Saccharomycotina</taxon>
        <taxon>Saccharomycetes</taxon>
        <taxon>Saccharomycetales</taxon>
        <taxon>Saccharomycetaceae</taxon>
        <taxon>Nakaseomyces</taxon>
    </lineage>
</organism>
<dbReference type="InterPro" id="IPR017455">
    <property type="entry name" value="Znf_FYVE-rel"/>
</dbReference>
<gene>
    <name evidence="8" type="ORF">RNJ44_03964</name>
</gene>
<reference evidence="8 9" key="1">
    <citation type="submission" date="2024-05" db="EMBL/GenBank/DDBJ databases">
        <title>Long read based assembly of the Candida bracarensis genome reveals expanded adhesin content.</title>
        <authorList>
            <person name="Marcet-Houben M."/>
            <person name="Ksiezopolska E."/>
            <person name="Gabaldon T."/>
        </authorList>
    </citation>
    <scope>NUCLEOTIDE SEQUENCE [LARGE SCALE GENOMIC DNA]</scope>
    <source>
        <strain evidence="8 9">CBM6</strain>
    </source>
</reference>
<dbReference type="InterPro" id="IPR011011">
    <property type="entry name" value="Znf_FYVE_PHD"/>
</dbReference>
<dbReference type="InterPro" id="IPR021565">
    <property type="entry name" value="Rbsn_Rab-bd"/>
</dbReference>
<keyword evidence="2 4" id="KW-0863">Zinc-finger</keyword>
<keyword evidence="3" id="KW-0862">Zinc</keyword>
<evidence type="ECO:0000256" key="2">
    <source>
        <dbReference type="ARBA" id="ARBA00022771"/>
    </source>
</evidence>
<feature type="domain" description="FYVE-type" evidence="7">
    <location>
        <begin position="92"/>
        <end position="157"/>
    </location>
</feature>
<sequence>MPKDDGKLSPIRMTSPLSTQEEVIATANCPICFIECKGLAELNKHLDKDHNFGLKNNGTSPQKKTSKEVENSNDKNSKKSTKIKSSHWDRFEKGKTSCFECGKLLNNNTSVVNCGHCGHLFCQKHCSYDVKLNKRARYDALKGLWMKACHNCYIQSPGYNDLGKYHDKTEEFSELRSKKLEDRNLRSLQIESRLVRLLNGMIYIAREYGDNALVTILRNNDISKFEITVVPWKDSSMIKNCSICTRPFGFLNLSRKHHCRLCGIVICDSDYSEVNEIIERQRLTTRKKCSYQISIGNLRESTEDLPYEFKLDHDELYLKEIPVRICSICVDVILLKRKFYRDITKPLSLLLQKYETLTNLASVIRNILPRFQESLKGIDDDKDKRISAVSDIRNLTKLRVKLLRSFSNYNVLTKEIMAIKPANISEQRIQKSVQIESSFFINEYILPLRSLPAVLQGDNYDMNKNEPEVKKLSDLVYNGLSIKEVKEYREELMVLKEQIFQIDQLIQSSKKQRKFDEVAMLTNNLNDLNNRVSDLESKLGEEGFQ</sequence>
<keyword evidence="1" id="KW-0479">Metal-binding</keyword>
<evidence type="ECO:0000259" key="7">
    <source>
        <dbReference type="PROSITE" id="PS50178"/>
    </source>
</evidence>
<feature type="compositionally biased region" description="Basic and acidic residues" evidence="6">
    <location>
        <begin position="65"/>
        <end position="77"/>
    </location>
</feature>
<evidence type="ECO:0000256" key="1">
    <source>
        <dbReference type="ARBA" id="ARBA00022723"/>
    </source>
</evidence>
<evidence type="ECO:0000256" key="5">
    <source>
        <dbReference type="SAM" id="Coils"/>
    </source>
</evidence>
<evidence type="ECO:0000256" key="4">
    <source>
        <dbReference type="PROSITE-ProRule" id="PRU00091"/>
    </source>
</evidence>
<keyword evidence="9" id="KW-1185">Reference proteome</keyword>
<dbReference type="EMBL" id="JBEVYD010000004">
    <property type="protein sequence ID" value="KAL3233924.1"/>
    <property type="molecule type" value="Genomic_DNA"/>
</dbReference>
<feature type="region of interest" description="Disordered" evidence="6">
    <location>
        <begin position="51"/>
        <end position="86"/>
    </location>
</feature>
<name>A0ABR4NYG4_9SACH</name>
<dbReference type="CDD" id="cd15737">
    <property type="entry name" value="FYVE2_Vac1p_like"/>
    <property type="match status" value="1"/>
</dbReference>
<dbReference type="InterPro" id="IPR036531">
    <property type="entry name" value="Rbsn_Rab-bd_sf"/>
</dbReference>
<dbReference type="PANTHER" id="PTHR13510:SF44">
    <property type="entry name" value="RABENOSYN-5"/>
    <property type="match status" value="1"/>
</dbReference>
<protein>
    <submittedName>
        <fullName evidence="8">Vacuolar segregation protein PEP7</fullName>
    </submittedName>
</protein>
<dbReference type="Pfam" id="PF11464">
    <property type="entry name" value="Rbsn"/>
    <property type="match status" value="1"/>
</dbReference>
<dbReference type="SUPFAM" id="SSF140125">
    <property type="entry name" value="Rabenosyn-5 Rab-binding domain-like"/>
    <property type="match status" value="1"/>
</dbReference>
<keyword evidence="5" id="KW-0175">Coiled coil</keyword>
<evidence type="ECO:0000256" key="3">
    <source>
        <dbReference type="ARBA" id="ARBA00022833"/>
    </source>
</evidence>
<feature type="domain" description="FYVE-type" evidence="7">
    <location>
        <begin position="235"/>
        <end position="334"/>
    </location>
</feature>
<proteinExistence type="predicted"/>
<accession>A0ABR4NYG4</accession>
<dbReference type="InterPro" id="IPR052727">
    <property type="entry name" value="Rab4/Rab5_effector"/>
</dbReference>
<dbReference type="SMART" id="SM00064">
    <property type="entry name" value="FYVE"/>
    <property type="match status" value="2"/>
</dbReference>
<dbReference type="PANTHER" id="PTHR13510">
    <property type="entry name" value="FYVE-FINGER-CONTAINING RAB5 EFFECTOR PROTEIN RABENOSYN-5-RELATED"/>
    <property type="match status" value="1"/>
</dbReference>
<dbReference type="Proteomes" id="UP001623330">
    <property type="component" value="Unassembled WGS sequence"/>
</dbReference>
<evidence type="ECO:0000256" key="6">
    <source>
        <dbReference type="SAM" id="MobiDB-lite"/>
    </source>
</evidence>
<feature type="compositionally biased region" description="Polar residues" evidence="6">
    <location>
        <begin position="54"/>
        <end position="63"/>
    </location>
</feature>
<dbReference type="SUPFAM" id="SSF57903">
    <property type="entry name" value="FYVE/PHD zinc finger"/>
    <property type="match status" value="2"/>
</dbReference>
<dbReference type="InterPro" id="IPR000306">
    <property type="entry name" value="Znf_FYVE"/>
</dbReference>
<dbReference type="Gene3D" id="4.10.860.20">
    <property type="entry name" value="Rabenosyn, Rab binding domain"/>
    <property type="match status" value="1"/>
</dbReference>
<comment type="caution">
    <text evidence="8">The sequence shown here is derived from an EMBL/GenBank/DDBJ whole genome shotgun (WGS) entry which is preliminary data.</text>
</comment>
<evidence type="ECO:0000313" key="8">
    <source>
        <dbReference type="EMBL" id="KAL3233924.1"/>
    </source>
</evidence>
<evidence type="ECO:0000313" key="9">
    <source>
        <dbReference type="Proteomes" id="UP001623330"/>
    </source>
</evidence>